<dbReference type="InterPro" id="IPR007064">
    <property type="entry name" value="Nmd3_N"/>
</dbReference>
<dbReference type="STRING" id="410359.Pcal_0577"/>
<dbReference type="KEGG" id="pcl:Pcal_0577"/>
<organism evidence="2 3">
    <name type="scientific">Pyrobaculum calidifontis (strain DSM 21063 / JCM 11548 / VA1)</name>
    <dbReference type="NCBI Taxonomy" id="410359"/>
    <lineage>
        <taxon>Archaea</taxon>
        <taxon>Thermoproteota</taxon>
        <taxon>Thermoprotei</taxon>
        <taxon>Thermoproteales</taxon>
        <taxon>Thermoproteaceae</taxon>
        <taxon>Pyrobaculum</taxon>
    </lineage>
</organism>
<gene>
    <name evidence="2" type="ordered locus">Pcal_0577</name>
</gene>
<dbReference type="GO" id="GO:0043023">
    <property type="term" value="F:ribosomal large subunit binding"/>
    <property type="evidence" value="ECO:0007669"/>
    <property type="project" value="InterPro"/>
</dbReference>
<dbReference type="GO" id="GO:0005737">
    <property type="term" value="C:cytoplasm"/>
    <property type="evidence" value="ECO:0007669"/>
    <property type="project" value="TreeGrafter"/>
</dbReference>
<dbReference type="GeneID" id="4908649"/>
<dbReference type="Pfam" id="PF04981">
    <property type="entry name" value="NMD3"/>
    <property type="match status" value="1"/>
</dbReference>
<dbReference type="OrthoDB" id="15051at2157"/>
<dbReference type="EMBL" id="CP000561">
    <property type="protein sequence ID" value="ABO08004.1"/>
    <property type="molecule type" value="Genomic_DNA"/>
</dbReference>
<dbReference type="PANTHER" id="PTHR12746">
    <property type="entry name" value="NONSENSE-MEDIATED MRNA DECAY PROTEIN 3"/>
    <property type="match status" value="1"/>
</dbReference>
<keyword evidence="3" id="KW-1185">Reference proteome</keyword>
<dbReference type="InterPro" id="IPR039768">
    <property type="entry name" value="Nmd3"/>
</dbReference>
<evidence type="ECO:0000259" key="1">
    <source>
        <dbReference type="Pfam" id="PF04981"/>
    </source>
</evidence>
<accession>A3MTN7</accession>
<dbReference type="HOGENOM" id="CLU_065087_0_0_2"/>
<evidence type="ECO:0000313" key="3">
    <source>
        <dbReference type="Proteomes" id="UP000001431"/>
    </source>
</evidence>
<dbReference type="eggNOG" id="arCOG04149">
    <property type="taxonomic scope" value="Archaea"/>
</dbReference>
<sequence>MAKVPCPSCGRLVDKLIEGLCEDCYIERHPLVEYREGEILRCKYCGAVFLKGKWMRGRGDQVFLKILSEKGKVVGKVEQIDARDFTDYAELFLTLHGSPHPEIPPRTLKYNIRIPFKLDICNVCMEKLSKREVAVLQIRASPRPLDAEFKKKILHIVEQELLKLKSKKIGFVSSIKEAASGIDIYTTSANLARHLARVIHETWPSYAMETAKVVGIRDGKKVYHMTYLVRLFTYRVGDLIIVGGSEKVVTELNNKYIGVRDVQSGGYEQIPISDFVHKTVLYKGS</sequence>
<reference evidence="2" key="1">
    <citation type="submission" date="2007-02" db="EMBL/GenBank/DDBJ databases">
        <title>Complete sequence of Pyrobaculum calidifontis JCM 11548.</title>
        <authorList>
            <consortium name="US DOE Joint Genome Institute"/>
            <person name="Copeland A."/>
            <person name="Lucas S."/>
            <person name="Lapidus A."/>
            <person name="Barry K."/>
            <person name="Glavina del Rio T."/>
            <person name="Dalin E."/>
            <person name="Tice H."/>
            <person name="Pitluck S."/>
            <person name="Chain P."/>
            <person name="Malfatti S."/>
            <person name="Shin M."/>
            <person name="Vergez L."/>
            <person name="Schmutz J."/>
            <person name="Larimer F."/>
            <person name="Land M."/>
            <person name="Hauser L."/>
            <person name="Kyrpides N."/>
            <person name="Mikhailova N."/>
            <person name="Cozen A.E."/>
            <person name="Fitz-Gibbon S.T."/>
            <person name="House C.H."/>
            <person name="Saltikov C."/>
            <person name="Lowe T.M."/>
            <person name="Richardson P."/>
        </authorList>
    </citation>
    <scope>NUCLEOTIDE SEQUENCE [LARGE SCALE GENOMIC DNA]</scope>
    <source>
        <strain evidence="2">JCM 11548</strain>
    </source>
</reference>
<dbReference type="RefSeq" id="WP_011849262.1">
    <property type="nucleotide sequence ID" value="NC_009073.1"/>
</dbReference>
<proteinExistence type="predicted"/>
<feature type="domain" description="Nmd3 N-terminal" evidence="1">
    <location>
        <begin position="6"/>
        <end position="231"/>
    </location>
</feature>
<name>A3MTN7_PYRCJ</name>
<protein>
    <submittedName>
        <fullName evidence="2">NMD3</fullName>
    </submittedName>
</protein>
<dbReference type="AlphaFoldDB" id="A3MTN7"/>
<dbReference type="PANTHER" id="PTHR12746:SF2">
    <property type="entry name" value="60S RIBOSOMAL EXPORT PROTEIN NMD3"/>
    <property type="match status" value="1"/>
</dbReference>
<dbReference type="Proteomes" id="UP000001431">
    <property type="component" value="Chromosome"/>
</dbReference>
<evidence type="ECO:0000313" key="2">
    <source>
        <dbReference type="EMBL" id="ABO08004.1"/>
    </source>
</evidence>